<keyword evidence="13" id="KW-0906">Nuclear pore complex</keyword>
<dbReference type="GO" id="GO:0006405">
    <property type="term" value="P:RNA export from nucleus"/>
    <property type="evidence" value="ECO:0007669"/>
    <property type="project" value="TreeGrafter"/>
</dbReference>
<evidence type="ECO:0000256" key="4">
    <source>
        <dbReference type="ARBA" id="ARBA00022448"/>
    </source>
</evidence>
<evidence type="ECO:0000256" key="1">
    <source>
        <dbReference type="ARBA" id="ARBA00001947"/>
    </source>
</evidence>
<sequence length="1506" mass="157797">MVDQPNHKSYKIRGHSRQRRSSKPYSRPSEPKNKGLLDKVKDYLSPSWLFGYFTQNEDDFEASNFEDDVSDQNAVVTHEEGSTSSSYVPNQGRLASLGEENDDETLASLELNNDSISADTTDKAQVFDENNGKQDTVEIADSSIRLSGCLNDDIEDENERQIVEQTDRPHQSVSSYSSDQLTRKPLPSLLHSRSSSSSLLLQRGTPSLRSQGNPLLGSMSARSNLYTPSVKLSTPMTTNRASFSSTQKPSSSLTRPLSTRNSSLKDNNLTQGETSTVDATPRFNTSATSLAGTTQPIPTGSSAPLFSVEKFVTPVQRTFTNKRVGSPSYPGPVMFGGALNVSRDVPSKRRRMSSPGSESHHPVSKLRVRGVKEKTIQHSTLGGTGTRTAQRILDALESVSSPLKDVRRIPSPISLASASPLSFMASKTRTTPPKTRVGPRVSYLQAKLLGDPPVSSLQTPEVAKVSFVEDPTSTEPQPSSPPTSPPSKSSKHPVKDQSFFSGLKDTVLKSSLPSSFAPKSLPTSLSPIENTSRSSGKMRAASRSTAMHYSSNKNNPDDEVVNPLPEIRSAVPLPLNPGKNMSLPLFNANKIADDGPNISQRNFNKQKESSAKDKQLTESPKNGFIFSSPAPKSQRFSVKESLEIADDEVSFSFSEPTPVRKSSGATKETFKNPLLQSQKTSNSFKPAVNHSPNQNMKSNSPFSKSPLTNDITFASGKSKAQPADALGKPEPAQTNDFAQRFAPAAGSWECTSCMINNEASAVKCVACETAKPSAGKTRNTGKDKQEIQEINLIAKFAAPKDSWECETCLVRNKSESNKCVACETKRPAASSDDDLKLKFAAPSGSWECPTCMVQNKAADLKCVACETRKPGSSSNDDLRLKFAAPSGSWECQTCMVQNKAGDLKCAACQTSKPGAESAGSTQSGSTLNQTSVTTSGFTFGGNDASKTTTSSGFTFGNSNNTDKTSDPAKTSAFTFGQSSTKSSTANFSFGNNTATTTEASSTFASTSSEGKPASGFTFGGNSSAKLTTTPSFTFGATSNKEQNKPPFSFGADNTSSQNGGQQKEDNNEKVNEKPSTTPTMSIAEAAAAGLLKVPGKDSTTTQPPAQTVATEPATAPTFTFGGAAAPSGGPGEQQASTKTSGLGFTPLASSQVKPFAFQTSTATTTSTKTTTGGLFTFGAQQPTVSTVTSSTANPTSLFSFTGTTPAVPPANTTTTSAGVKNTPFSFTPSNTATSLANATTTVPGLATTNSVPSFNFAGSTGGTLPSAKATLASTQSNPAGMFSFSGSAASDQAKSAAVFNFGAVNGPTSSNGPSVSTTGQAATGLFSFIGTQQPSTTPVVENQNSMGGEEMDADSNNNHDQSTFPQATGGFNFTAPTAGNMSGLFPAGGTSATTGATPGGFNFSANTGVTSTFQFGGNSSTPSGGFNFGAAVQTAGSSPFMFGGASTPASGNTNPTTASFNFGPTSAASKPQLNVGQTTDQPALFNMGAAQTTPRVYRKAVRRTRR</sequence>
<comment type="cofactor">
    <cofactor evidence="1">
        <name>Zn(2+)</name>
        <dbReference type="ChEBI" id="CHEBI:29105"/>
    </cofactor>
</comment>
<dbReference type="GO" id="GO:0051028">
    <property type="term" value="P:mRNA transport"/>
    <property type="evidence" value="ECO:0007669"/>
    <property type="project" value="UniProtKB-KW"/>
</dbReference>
<dbReference type="Gene3D" id="4.10.1060.10">
    <property type="entry name" value="Zinc finger, RanBP2-type"/>
    <property type="match status" value="4"/>
</dbReference>
<evidence type="ECO:0000256" key="15">
    <source>
        <dbReference type="ARBA" id="ARBA00023242"/>
    </source>
</evidence>
<dbReference type="InterPro" id="IPR036443">
    <property type="entry name" value="Znf_RanBP2_sf"/>
</dbReference>
<feature type="compositionally biased region" description="Polar residues" evidence="20">
    <location>
        <begin position="1331"/>
        <end position="1346"/>
    </location>
</feature>
<keyword evidence="9" id="KW-0862">Zinc</keyword>
<dbReference type="GO" id="GO:0031965">
    <property type="term" value="C:nuclear membrane"/>
    <property type="evidence" value="ECO:0007669"/>
    <property type="project" value="UniProtKB-SubCell"/>
</dbReference>
<evidence type="ECO:0000259" key="21">
    <source>
        <dbReference type="PROSITE" id="PS50199"/>
    </source>
</evidence>
<evidence type="ECO:0000313" key="23">
    <source>
        <dbReference type="Proteomes" id="UP001152795"/>
    </source>
</evidence>
<feature type="compositionally biased region" description="Basic and acidic residues" evidence="20">
    <location>
        <begin position="1062"/>
        <end position="1072"/>
    </location>
</feature>
<dbReference type="SMART" id="SM00547">
    <property type="entry name" value="ZnF_RBZ"/>
    <property type="match status" value="4"/>
</dbReference>
<dbReference type="PANTHER" id="PTHR23193:SF23">
    <property type="entry name" value="NUCLEAR PORE COMPLEX PROTEIN NUP153"/>
    <property type="match status" value="1"/>
</dbReference>
<evidence type="ECO:0000256" key="18">
    <source>
        <dbReference type="ARBA" id="ARBA00078197"/>
    </source>
</evidence>
<feature type="region of interest" description="Disordered" evidence="20">
    <location>
        <begin position="950"/>
        <end position="986"/>
    </location>
</feature>
<evidence type="ECO:0000256" key="7">
    <source>
        <dbReference type="ARBA" id="ARBA00022771"/>
    </source>
</evidence>
<dbReference type="PROSITE" id="PS01358">
    <property type="entry name" value="ZF_RANBP2_1"/>
    <property type="match status" value="4"/>
</dbReference>
<feature type="compositionally biased region" description="Basic and acidic residues" evidence="20">
    <location>
        <begin position="605"/>
        <end position="616"/>
    </location>
</feature>
<evidence type="ECO:0000256" key="5">
    <source>
        <dbReference type="ARBA" id="ARBA00022723"/>
    </source>
</evidence>
<dbReference type="GO" id="GO:0008270">
    <property type="term" value="F:zinc ion binding"/>
    <property type="evidence" value="ECO:0007669"/>
    <property type="project" value="UniProtKB-KW"/>
</dbReference>
<dbReference type="PANTHER" id="PTHR23193">
    <property type="entry name" value="NUCLEAR PORE COMPLEX PROTEIN NUP"/>
    <property type="match status" value="1"/>
</dbReference>
<feature type="compositionally biased region" description="Polar residues" evidence="20">
    <location>
        <begin position="542"/>
        <end position="554"/>
    </location>
</feature>
<keyword evidence="12" id="KW-0238">DNA-binding</keyword>
<feature type="region of interest" description="Disordered" evidence="20">
    <location>
        <begin position="345"/>
        <end position="365"/>
    </location>
</feature>
<dbReference type="PROSITE" id="PS50199">
    <property type="entry name" value="ZF_RANBP2_2"/>
    <property type="match status" value="4"/>
</dbReference>
<keyword evidence="5" id="KW-0479">Metal-binding</keyword>
<dbReference type="GO" id="GO:0005643">
    <property type="term" value="C:nuclear pore"/>
    <property type="evidence" value="ECO:0007669"/>
    <property type="project" value="UniProtKB-SubCell"/>
</dbReference>
<feature type="domain" description="RanBP2-type" evidence="21">
    <location>
        <begin position="842"/>
        <end position="871"/>
    </location>
</feature>
<comment type="caution">
    <text evidence="22">The sequence shown here is derived from an EMBL/GenBank/DDBJ whole genome shotgun (WGS) entry which is preliminary data.</text>
</comment>
<dbReference type="InterPro" id="IPR001876">
    <property type="entry name" value="Znf_RanBP2"/>
</dbReference>
<feature type="region of interest" description="Disordered" evidence="20">
    <location>
        <begin position="1000"/>
        <end position="1076"/>
    </location>
</feature>
<feature type="compositionally biased region" description="Polar residues" evidence="20">
    <location>
        <begin position="967"/>
        <end position="986"/>
    </location>
</feature>
<feature type="compositionally biased region" description="Low complexity" evidence="20">
    <location>
        <begin position="1000"/>
        <end position="1009"/>
    </location>
</feature>
<feature type="region of interest" description="Disordered" evidence="20">
    <location>
        <begin position="1116"/>
        <end position="1139"/>
    </location>
</feature>
<feature type="compositionally biased region" description="Basic residues" evidence="20">
    <location>
        <begin position="1496"/>
        <end position="1506"/>
    </location>
</feature>
<feature type="compositionally biased region" description="Basic and acidic residues" evidence="20">
    <location>
        <begin position="29"/>
        <end position="38"/>
    </location>
</feature>
<evidence type="ECO:0000256" key="3">
    <source>
        <dbReference type="ARBA" id="ARBA00004567"/>
    </source>
</evidence>
<keyword evidence="23" id="KW-1185">Reference proteome</keyword>
<evidence type="ECO:0000256" key="14">
    <source>
        <dbReference type="ARBA" id="ARBA00023136"/>
    </source>
</evidence>
<feature type="compositionally biased region" description="Polar residues" evidence="20">
    <location>
        <begin position="521"/>
        <end position="535"/>
    </location>
</feature>
<evidence type="ECO:0000256" key="6">
    <source>
        <dbReference type="ARBA" id="ARBA00022737"/>
    </source>
</evidence>
<dbReference type="GO" id="GO:0003677">
    <property type="term" value="F:DNA binding"/>
    <property type="evidence" value="ECO:0007669"/>
    <property type="project" value="UniProtKB-KW"/>
</dbReference>
<feature type="domain" description="RanBP2-type" evidence="21">
    <location>
        <begin position="885"/>
        <end position="914"/>
    </location>
</feature>
<proteinExistence type="inferred from homology"/>
<feature type="compositionally biased region" description="Low complexity" evidence="20">
    <location>
        <begin position="1116"/>
        <end position="1127"/>
    </location>
</feature>
<feature type="compositionally biased region" description="Polar residues" evidence="20">
    <location>
        <begin position="171"/>
        <end position="180"/>
    </location>
</feature>
<dbReference type="Proteomes" id="UP001152795">
    <property type="component" value="Unassembled WGS sequence"/>
</dbReference>
<keyword evidence="8" id="KW-0509">mRNA transport</keyword>
<evidence type="ECO:0000256" key="2">
    <source>
        <dbReference type="ARBA" id="ARBA00004126"/>
    </source>
</evidence>
<keyword evidence="11" id="KW-0811">Translocation</keyword>
<dbReference type="GO" id="GO:0017056">
    <property type="term" value="F:structural constituent of nuclear pore"/>
    <property type="evidence" value="ECO:0007669"/>
    <property type="project" value="TreeGrafter"/>
</dbReference>
<evidence type="ECO:0000256" key="10">
    <source>
        <dbReference type="ARBA" id="ARBA00022927"/>
    </source>
</evidence>
<dbReference type="SUPFAM" id="SSF90209">
    <property type="entry name" value="Ran binding protein zinc finger-like"/>
    <property type="match status" value="4"/>
</dbReference>
<evidence type="ECO:0000256" key="11">
    <source>
        <dbReference type="ARBA" id="ARBA00023010"/>
    </source>
</evidence>
<feature type="compositionally biased region" description="Polar residues" evidence="20">
    <location>
        <begin position="220"/>
        <end position="303"/>
    </location>
</feature>
<feature type="region of interest" description="Disordered" evidence="20">
    <location>
        <begin position="513"/>
        <end position="562"/>
    </location>
</feature>
<gene>
    <name evidence="22" type="ORF">PACLA_8A047924</name>
</gene>
<feature type="region of interest" description="Disordered" evidence="20">
    <location>
        <begin position="592"/>
        <end position="632"/>
    </location>
</feature>
<evidence type="ECO:0000256" key="16">
    <source>
        <dbReference type="ARBA" id="ARBA00060842"/>
    </source>
</evidence>
<dbReference type="InterPro" id="IPR026054">
    <property type="entry name" value="Nucleoporin"/>
</dbReference>
<evidence type="ECO:0000256" key="13">
    <source>
        <dbReference type="ARBA" id="ARBA00023132"/>
    </source>
</evidence>
<feature type="compositionally biased region" description="Low complexity" evidence="20">
    <location>
        <begin position="950"/>
        <end position="961"/>
    </location>
</feature>
<feature type="domain" description="RanBP2-type" evidence="21">
    <location>
        <begin position="744"/>
        <end position="773"/>
    </location>
</feature>
<keyword evidence="14" id="KW-0472">Membrane</keyword>
<evidence type="ECO:0000313" key="22">
    <source>
        <dbReference type="EMBL" id="CAB4003308.1"/>
    </source>
</evidence>
<feature type="compositionally biased region" description="Low complexity" evidence="20">
    <location>
        <begin position="186"/>
        <end position="201"/>
    </location>
</feature>
<evidence type="ECO:0000256" key="12">
    <source>
        <dbReference type="ARBA" id="ARBA00023125"/>
    </source>
</evidence>
<dbReference type="GO" id="GO:0006606">
    <property type="term" value="P:protein import into nucleus"/>
    <property type="evidence" value="ECO:0007669"/>
    <property type="project" value="TreeGrafter"/>
</dbReference>
<name>A0A6S7IKI1_PARCT</name>
<feature type="region of interest" description="Disordered" evidence="20">
    <location>
        <begin position="162"/>
        <end position="303"/>
    </location>
</feature>
<feature type="compositionally biased region" description="Basic residues" evidence="20">
    <location>
        <begin position="8"/>
        <end position="22"/>
    </location>
</feature>
<feature type="region of interest" description="Disordered" evidence="20">
    <location>
        <begin position="1"/>
        <end position="38"/>
    </location>
</feature>
<reference evidence="22" key="1">
    <citation type="submission" date="2020-04" db="EMBL/GenBank/DDBJ databases">
        <authorList>
            <person name="Alioto T."/>
            <person name="Alioto T."/>
            <person name="Gomez Garrido J."/>
        </authorList>
    </citation>
    <scope>NUCLEOTIDE SEQUENCE</scope>
    <source>
        <strain evidence="22">A484AB</strain>
    </source>
</reference>
<organism evidence="22 23">
    <name type="scientific">Paramuricea clavata</name>
    <name type="common">Red gorgonian</name>
    <name type="synonym">Violescent sea-whip</name>
    <dbReference type="NCBI Taxonomy" id="317549"/>
    <lineage>
        <taxon>Eukaryota</taxon>
        <taxon>Metazoa</taxon>
        <taxon>Cnidaria</taxon>
        <taxon>Anthozoa</taxon>
        <taxon>Octocorallia</taxon>
        <taxon>Malacalcyonacea</taxon>
        <taxon>Plexauridae</taxon>
        <taxon>Paramuricea</taxon>
    </lineage>
</organism>
<evidence type="ECO:0000256" key="20">
    <source>
        <dbReference type="SAM" id="MobiDB-lite"/>
    </source>
</evidence>
<dbReference type="GO" id="GO:0008139">
    <property type="term" value="F:nuclear localization sequence binding"/>
    <property type="evidence" value="ECO:0007669"/>
    <property type="project" value="TreeGrafter"/>
</dbReference>
<dbReference type="EMBL" id="CACRXK020004592">
    <property type="protein sequence ID" value="CAB4003308.1"/>
    <property type="molecule type" value="Genomic_DNA"/>
</dbReference>
<evidence type="ECO:0000256" key="19">
    <source>
        <dbReference type="ARBA" id="ARBA00079437"/>
    </source>
</evidence>
<feature type="compositionally biased region" description="Polar residues" evidence="20">
    <location>
        <begin position="1051"/>
        <end position="1061"/>
    </location>
</feature>
<dbReference type="FunFam" id="4.10.1060.10:FF:000001">
    <property type="entry name" value="Nuclear pore complex protein Nup153"/>
    <property type="match status" value="4"/>
</dbReference>
<keyword evidence="4" id="KW-0813">Transport</keyword>
<dbReference type="OrthoDB" id="79830at2759"/>
<evidence type="ECO:0000256" key="9">
    <source>
        <dbReference type="ARBA" id="ARBA00022833"/>
    </source>
</evidence>
<feature type="region of interest" description="Disordered" evidence="20">
    <location>
        <begin position="1483"/>
        <end position="1506"/>
    </location>
</feature>
<feature type="compositionally biased region" description="Polar residues" evidence="20">
    <location>
        <begin position="1019"/>
        <end position="1040"/>
    </location>
</feature>
<keyword evidence="6" id="KW-0677">Repeat</keyword>
<feature type="compositionally biased region" description="Polar residues" evidence="20">
    <location>
        <begin position="204"/>
        <end position="213"/>
    </location>
</feature>
<feature type="domain" description="RanBP2-type" evidence="21">
    <location>
        <begin position="799"/>
        <end position="828"/>
    </location>
</feature>
<keyword evidence="10" id="KW-0653">Protein transport</keyword>
<keyword evidence="7" id="KW-0863">Zinc-finger</keyword>
<comment type="similarity">
    <text evidence="16">Belongs to the NUP153 family.</text>
</comment>
<evidence type="ECO:0000256" key="8">
    <source>
        <dbReference type="ARBA" id="ARBA00022816"/>
    </source>
</evidence>
<feature type="region of interest" description="Disordered" evidence="20">
    <location>
        <begin position="653"/>
        <end position="733"/>
    </location>
</feature>
<protein>
    <recommendedName>
        <fullName evidence="17">Nuclear pore complex protein Nup153</fullName>
    </recommendedName>
    <alternativeName>
        <fullName evidence="19">153 kDa nucleoporin</fullName>
    </alternativeName>
    <alternativeName>
        <fullName evidence="18">Nucleoporin Nup153</fullName>
    </alternativeName>
</protein>
<accession>A0A6S7IKI1</accession>
<feature type="compositionally biased region" description="Polar residues" evidence="20">
    <location>
        <begin position="674"/>
        <end position="712"/>
    </location>
</feature>
<dbReference type="Pfam" id="PF00641">
    <property type="entry name" value="Zn_ribbon_RanBP"/>
    <property type="match status" value="4"/>
</dbReference>
<evidence type="ECO:0000256" key="17">
    <source>
        <dbReference type="ARBA" id="ARBA00068609"/>
    </source>
</evidence>
<feature type="region of interest" description="Disordered" evidence="20">
    <location>
        <begin position="1331"/>
        <end position="1356"/>
    </location>
</feature>
<feature type="region of interest" description="Disordered" evidence="20">
    <location>
        <begin position="469"/>
        <end position="497"/>
    </location>
</feature>
<keyword evidence="15" id="KW-0539">Nucleus</keyword>
<comment type="subcellular location">
    <subcellularLocation>
        <location evidence="2">Nucleus membrane</location>
    </subcellularLocation>
    <subcellularLocation>
        <location evidence="3">Nucleus</location>
        <location evidence="3">Nuclear pore complex</location>
    </subcellularLocation>
</comment>